<dbReference type="PROSITE" id="PS00512">
    <property type="entry name" value="ALPHA_GALACTOSIDASE"/>
    <property type="match status" value="1"/>
</dbReference>
<dbReference type="SUPFAM" id="SSF51011">
    <property type="entry name" value="Glycosyl hydrolase domain"/>
    <property type="match status" value="1"/>
</dbReference>
<proteinExistence type="inferred from homology"/>
<dbReference type="RefSeq" id="XP_004356386.1">
    <property type="nucleotide sequence ID" value="XM_004356333.1"/>
</dbReference>
<keyword evidence="12" id="KW-1185">Reference proteome</keyword>
<dbReference type="InterPro" id="IPR017853">
    <property type="entry name" value="GH"/>
</dbReference>
<gene>
    <name evidence="11" type="ORF">DFA_08903</name>
</gene>
<evidence type="ECO:0000256" key="4">
    <source>
        <dbReference type="ARBA" id="ARBA00022729"/>
    </source>
</evidence>
<dbReference type="GeneID" id="14869593"/>
<dbReference type="Pfam" id="PF16499">
    <property type="entry name" value="Melibiase_2"/>
    <property type="match status" value="1"/>
</dbReference>
<dbReference type="PRINTS" id="PR00740">
    <property type="entry name" value="GLHYDRLASE27"/>
</dbReference>
<reference evidence="12" key="1">
    <citation type="journal article" date="2011" name="Genome Res.">
        <title>Phylogeny-wide analysis of social amoeba genomes highlights ancient origins for complex intercellular communication.</title>
        <authorList>
            <person name="Heidel A.J."/>
            <person name="Lawal H.M."/>
            <person name="Felder M."/>
            <person name="Schilde C."/>
            <person name="Helps N.R."/>
            <person name="Tunggal B."/>
            <person name="Rivero F."/>
            <person name="John U."/>
            <person name="Schleicher M."/>
            <person name="Eichinger L."/>
            <person name="Platzer M."/>
            <person name="Noegel A.A."/>
            <person name="Schaap P."/>
            <person name="Gloeckner G."/>
        </authorList>
    </citation>
    <scope>NUCLEOTIDE SEQUENCE [LARGE SCALE GENOMIC DNA]</scope>
    <source>
        <strain evidence="12">SH3</strain>
    </source>
</reference>
<dbReference type="InterPro" id="IPR013785">
    <property type="entry name" value="Aldolase_TIM"/>
</dbReference>
<feature type="domain" description="Alpha galactosidase C-terminal" evidence="10">
    <location>
        <begin position="304"/>
        <end position="381"/>
    </location>
</feature>
<dbReference type="OMA" id="DRYPPMR"/>
<dbReference type="GO" id="GO:0004557">
    <property type="term" value="F:alpha-galactosidase activity"/>
    <property type="evidence" value="ECO:0007669"/>
    <property type="project" value="UniProtKB-EC"/>
</dbReference>
<dbReference type="InterPro" id="IPR041233">
    <property type="entry name" value="Melibiase_C"/>
</dbReference>
<keyword evidence="4 9" id="KW-0732">Signal</keyword>
<dbReference type="Gene3D" id="2.60.40.1180">
    <property type="entry name" value="Golgi alpha-mannosidase II"/>
    <property type="match status" value="1"/>
</dbReference>
<evidence type="ECO:0000313" key="11">
    <source>
        <dbReference type="EMBL" id="EGG17902.1"/>
    </source>
</evidence>
<evidence type="ECO:0000256" key="2">
    <source>
        <dbReference type="ARBA" id="ARBA00009743"/>
    </source>
</evidence>
<evidence type="ECO:0000256" key="6">
    <source>
        <dbReference type="ARBA" id="ARBA00023157"/>
    </source>
</evidence>
<evidence type="ECO:0000256" key="3">
    <source>
        <dbReference type="ARBA" id="ARBA00012755"/>
    </source>
</evidence>
<dbReference type="SUPFAM" id="SSF51445">
    <property type="entry name" value="(Trans)glycosidases"/>
    <property type="match status" value="1"/>
</dbReference>
<evidence type="ECO:0000259" key="10">
    <source>
        <dbReference type="Pfam" id="PF17801"/>
    </source>
</evidence>
<dbReference type="Proteomes" id="UP000007797">
    <property type="component" value="Unassembled WGS sequence"/>
</dbReference>
<evidence type="ECO:0000256" key="5">
    <source>
        <dbReference type="ARBA" id="ARBA00022801"/>
    </source>
</evidence>
<comment type="catalytic activity">
    <reaction evidence="1 8">
        <text>Hydrolysis of terminal, non-reducing alpha-D-galactose residues in alpha-D-galactosides, including galactose oligosaccharides, galactomannans and galactolipids.</text>
        <dbReference type="EC" id="3.2.1.22"/>
    </reaction>
</comment>
<dbReference type="KEGG" id="dfa:DFA_08903"/>
<keyword evidence="7 8" id="KW-0326">Glycosidase</keyword>
<evidence type="ECO:0000313" key="12">
    <source>
        <dbReference type="Proteomes" id="UP000007797"/>
    </source>
</evidence>
<keyword evidence="6 8" id="KW-1015">Disulfide bond</keyword>
<organism evidence="11 12">
    <name type="scientific">Cavenderia fasciculata</name>
    <name type="common">Slime mold</name>
    <name type="synonym">Dictyostelium fasciculatum</name>
    <dbReference type="NCBI Taxonomy" id="261658"/>
    <lineage>
        <taxon>Eukaryota</taxon>
        <taxon>Amoebozoa</taxon>
        <taxon>Evosea</taxon>
        <taxon>Eumycetozoa</taxon>
        <taxon>Dictyostelia</taxon>
        <taxon>Acytosteliales</taxon>
        <taxon>Cavenderiaceae</taxon>
        <taxon>Cavenderia</taxon>
    </lineage>
</organism>
<dbReference type="EMBL" id="GL883021">
    <property type="protein sequence ID" value="EGG17902.1"/>
    <property type="molecule type" value="Genomic_DNA"/>
</dbReference>
<dbReference type="InterPro" id="IPR002241">
    <property type="entry name" value="Glyco_hydro_27"/>
</dbReference>
<dbReference type="GO" id="GO:0005995">
    <property type="term" value="P:melibiose catabolic process"/>
    <property type="evidence" value="ECO:0007669"/>
    <property type="project" value="UniProtKB-ARBA"/>
</dbReference>
<dbReference type="Pfam" id="PF17801">
    <property type="entry name" value="Melibiase_C"/>
    <property type="match status" value="1"/>
</dbReference>
<protein>
    <recommendedName>
        <fullName evidence="3 8">Alpha-galactosidase</fullName>
        <ecNumber evidence="3 8">3.2.1.22</ecNumber>
    </recommendedName>
    <alternativeName>
        <fullName evidence="8">Melibiase</fullName>
    </alternativeName>
</protein>
<dbReference type="STRING" id="1054147.F4Q4V6"/>
<dbReference type="EC" id="3.2.1.22" evidence="3 8"/>
<feature type="signal peptide" evidence="9">
    <location>
        <begin position="1"/>
        <end position="19"/>
    </location>
</feature>
<comment type="similarity">
    <text evidence="2 8">Belongs to the glycosyl hydrolase 27 family.</text>
</comment>
<feature type="chain" id="PRO_5003319924" description="Alpha-galactosidase" evidence="9">
    <location>
        <begin position="20"/>
        <end position="382"/>
    </location>
</feature>
<keyword evidence="5 8" id="KW-0378">Hydrolase</keyword>
<dbReference type="FunFam" id="2.60.40.1180:FF:000008">
    <property type="entry name" value="Alpha-galactosidase"/>
    <property type="match status" value="1"/>
</dbReference>
<name>F4Q4V6_CACFS</name>
<evidence type="ECO:0000256" key="7">
    <source>
        <dbReference type="ARBA" id="ARBA00023295"/>
    </source>
</evidence>
<sequence>MYKSIILVFTATIIGLSIAVDNGLGLVPQMGWNSWNHFHCDINETVIMESALAMVTSGLKDAGYRYVNIDDCWAVGRDDNGVIQADPIAFPNGIKYIADYVHSLGLLIGIYTDAGILTCQKRPGSYGYEQIDAQTYASWGIDYLKMDWCNTYLENPQERYTIMSKALNATGRPIFFSLCNWGISEPWMWAMDIGNSWRTTGDIADTWTSMTVILDLQVPITSFSGVGGWNDPDMLEVGNGGMTTTEYISHFSLWSLLSAPLIAGNDIRSIDNTTFSILTAMEVIAVNQDTLGRQGSLIKSINGKDQQIWAKPLADGSKAVILLNRNDNESATIQLQWGDIWESPSTSLIVRDLWAQQDIDTFTGSYTATNIPPHGCVMLRVY</sequence>
<evidence type="ECO:0000256" key="9">
    <source>
        <dbReference type="SAM" id="SignalP"/>
    </source>
</evidence>
<dbReference type="CDD" id="cd14792">
    <property type="entry name" value="GH27"/>
    <property type="match status" value="1"/>
</dbReference>
<dbReference type="InterPro" id="IPR000111">
    <property type="entry name" value="Glyco_hydro_27/36_CS"/>
</dbReference>
<dbReference type="PANTHER" id="PTHR11452:SF75">
    <property type="entry name" value="ALPHA-GALACTOSIDASE MEL1"/>
    <property type="match status" value="1"/>
</dbReference>
<dbReference type="PANTHER" id="PTHR11452">
    <property type="entry name" value="ALPHA-GALACTOSIDASE/ALPHA-N-ACETYLGALACTOSAMINIDASE"/>
    <property type="match status" value="1"/>
</dbReference>
<accession>F4Q4V6</accession>
<dbReference type="OrthoDB" id="5795902at2759"/>
<evidence type="ECO:0000256" key="1">
    <source>
        <dbReference type="ARBA" id="ARBA00001255"/>
    </source>
</evidence>
<dbReference type="FunFam" id="3.20.20.70:FF:000202">
    <property type="entry name" value="Alpha-galactosidase"/>
    <property type="match status" value="1"/>
</dbReference>
<dbReference type="AlphaFoldDB" id="F4Q4V6"/>
<dbReference type="Gene3D" id="3.20.20.70">
    <property type="entry name" value="Aldolase class I"/>
    <property type="match status" value="1"/>
</dbReference>
<dbReference type="InterPro" id="IPR013780">
    <property type="entry name" value="Glyco_hydro_b"/>
</dbReference>
<evidence type="ECO:0000256" key="8">
    <source>
        <dbReference type="RuleBase" id="RU361168"/>
    </source>
</evidence>